<proteinExistence type="predicted"/>
<accession>A0ABR9BHQ0</accession>
<evidence type="ECO:0000256" key="2">
    <source>
        <dbReference type="SAM" id="MobiDB-lite"/>
    </source>
</evidence>
<keyword evidence="3" id="KW-0812">Transmembrane</keyword>
<feature type="domain" description="Cadherin" evidence="4">
    <location>
        <begin position="1437"/>
        <end position="1555"/>
    </location>
</feature>
<feature type="region of interest" description="Disordered" evidence="2">
    <location>
        <begin position="70"/>
        <end position="96"/>
    </location>
</feature>
<dbReference type="InterPro" id="IPR010221">
    <property type="entry name" value="VCBS_dom"/>
</dbReference>
<dbReference type="PANTHER" id="PTHR34720:SF9">
    <property type="entry name" value="BLR4714 PROTEIN"/>
    <property type="match status" value="1"/>
</dbReference>
<dbReference type="InterPro" id="IPR044016">
    <property type="entry name" value="Big_13"/>
</dbReference>
<keyword evidence="3" id="KW-1133">Transmembrane helix</keyword>
<evidence type="ECO:0000313" key="6">
    <source>
        <dbReference type="Proteomes" id="UP000649768"/>
    </source>
</evidence>
<name>A0ABR9BHQ0_9GAMM</name>
<keyword evidence="3" id="KW-0472">Membrane</keyword>
<dbReference type="Pfam" id="PF17963">
    <property type="entry name" value="Big_9"/>
    <property type="match status" value="9"/>
</dbReference>
<dbReference type="Gene3D" id="2.60.40.2030">
    <property type="match status" value="1"/>
</dbReference>
<dbReference type="Proteomes" id="UP000649768">
    <property type="component" value="Unassembled WGS sequence"/>
</dbReference>
<dbReference type="PANTHER" id="PTHR34720">
    <property type="entry name" value="MICROCYSTIN DEPENDENT PROTEIN"/>
    <property type="match status" value="1"/>
</dbReference>
<dbReference type="InterPro" id="IPR038081">
    <property type="entry name" value="CalX-like_sf"/>
</dbReference>
<dbReference type="InterPro" id="IPR044048">
    <property type="entry name" value="Big_12"/>
</dbReference>
<protein>
    <submittedName>
        <fullName evidence="5">Tandem-95 repeat protein</fullName>
    </submittedName>
</protein>
<dbReference type="InterPro" id="IPR015919">
    <property type="entry name" value="Cadherin-like_sf"/>
</dbReference>
<dbReference type="Gene3D" id="2.60.40.3440">
    <property type="match status" value="5"/>
</dbReference>
<dbReference type="RefSeq" id="WP_192014883.1">
    <property type="nucleotide sequence ID" value="NZ_JACYTP010000002.1"/>
</dbReference>
<dbReference type="SMART" id="SM00736">
    <property type="entry name" value="CADG"/>
    <property type="match status" value="2"/>
</dbReference>
<dbReference type="Pfam" id="PF19077">
    <property type="entry name" value="Big_13"/>
    <property type="match status" value="1"/>
</dbReference>
<dbReference type="Pfam" id="PF05345">
    <property type="entry name" value="He_PIG"/>
    <property type="match status" value="2"/>
</dbReference>
<feature type="compositionally biased region" description="Low complexity" evidence="2">
    <location>
        <begin position="290"/>
        <end position="305"/>
    </location>
</feature>
<evidence type="ECO:0000259" key="4">
    <source>
        <dbReference type="PROSITE" id="PS50268"/>
    </source>
</evidence>
<dbReference type="Gene3D" id="2.60.40.10">
    <property type="entry name" value="Immunoglobulins"/>
    <property type="match status" value="3"/>
</dbReference>
<dbReference type="InterPro" id="IPR053784">
    <property type="entry name" value="Choice_anch_U_dom"/>
</dbReference>
<dbReference type="PROSITE" id="PS50268">
    <property type="entry name" value="CADHERIN_2"/>
    <property type="match status" value="1"/>
</dbReference>
<dbReference type="NCBIfam" id="NF012211">
    <property type="entry name" value="tand_rpt_95"/>
    <property type="match status" value="8"/>
</dbReference>
<dbReference type="Pfam" id="PF13205">
    <property type="entry name" value="Big_5"/>
    <property type="match status" value="1"/>
</dbReference>
<organism evidence="5 6">
    <name type="scientific">Photobacterium arenosum</name>
    <dbReference type="NCBI Taxonomy" id="2774143"/>
    <lineage>
        <taxon>Bacteria</taxon>
        <taxon>Pseudomonadati</taxon>
        <taxon>Pseudomonadota</taxon>
        <taxon>Gammaproteobacteria</taxon>
        <taxon>Vibrionales</taxon>
        <taxon>Vibrionaceae</taxon>
        <taxon>Photobacterium</taxon>
    </lineage>
</organism>
<dbReference type="Pfam" id="PF19078">
    <property type="entry name" value="Big_12"/>
    <property type="match status" value="4"/>
</dbReference>
<evidence type="ECO:0000313" key="5">
    <source>
        <dbReference type="EMBL" id="MBD8512069.1"/>
    </source>
</evidence>
<reference evidence="5 6" key="1">
    <citation type="submission" date="2020-09" db="EMBL/GenBank/DDBJ databases">
        <title>Photobacterium sp. CAU 1568 isolated from sand of Sido Beach.</title>
        <authorList>
            <person name="Kim W."/>
        </authorList>
    </citation>
    <scope>NUCLEOTIDE SEQUENCE [LARGE SCALE GENOMIC DNA]</scope>
    <source>
        <strain evidence="5 6">CAU 1568</strain>
    </source>
</reference>
<feature type="region of interest" description="Disordered" evidence="2">
    <location>
        <begin position="282"/>
        <end position="305"/>
    </location>
</feature>
<evidence type="ECO:0000256" key="3">
    <source>
        <dbReference type="SAM" id="Phobius"/>
    </source>
</evidence>
<dbReference type="SUPFAM" id="SSF49313">
    <property type="entry name" value="Cadherin-like"/>
    <property type="match status" value="2"/>
</dbReference>
<dbReference type="SUPFAM" id="SSF56925">
    <property type="entry name" value="OMPA-like"/>
    <property type="match status" value="1"/>
</dbReference>
<dbReference type="Gene3D" id="2.40.160.20">
    <property type="match status" value="1"/>
</dbReference>
<dbReference type="InterPro" id="IPR032812">
    <property type="entry name" value="SbsA_Ig"/>
</dbReference>
<dbReference type="NCBIfam" id="NF041766">
    <property type="entry name" value="choice_anch_U"/>
    <property type="match status" value="1"/>
</dbReference>
<keyword evidence="1" id="KW-0732">Signal</keyword>
<dbReference type="NCBIfam" id="TIGR01965">
    <property type="entry name" value="VCBS_repeat"/>
    <property type="match status" value="1"/>
</dbReference>
<comment type="caution">
    <text evidence="5">The sequence shown here is derived from an EMBL/GenBank/DDBJ whole genome shotgun (WGS) entry which is preliminary data.</text>
</comment>
<sequence length="2732" mass="281911">MTNDLILSRLARATRQHFTRTDEVLPFCDSIESVKKEPARWVVSLAIGLAASPLIFMPVYAGTDVSGMPSKIQTSSREFPNPAPDDAQPESQHSDEQNFDLDSFLAQTQHLKNGVQTAKRVVGELSPLSAGPGSRADGRSGEAMTAAWECYFGYCYDGPISNGHSCSTDADCNGGPSNSEPTNISLTSTSINQSVTAFGTDVGTLSTTDADSGDTHSYSLVSQGNSASGSCTSDAANSQFQINSATLETGSALSAGNYNVCIQTHDGITTFQKTFPVTVADDVAPPAPSTPDLSSGSDSGTSNSDNLTNLTTLTFTGTAEAGSTVKLFSNQSVGAEIGSATAIGGNWSITTSALASNVTHAFTATATDGINDSPASSALNVTIDQVAPTGQSVVFGQLFYTSADVAAASFTFASAEVGTDFAYTISSSGGGSNVTGSGSISNAAQSVTGLNLSGLSDGLLTLSATLTDSAGNTASAVTNTATLDSLQPGIPSFTSNKSALKSGETALISVTLSEISTNFIGTDFVVSGGSLSNFTGVGLNYSAIFTPDPDTETTATLDLPAGVFTDAAGNANTAATQVSITVDTARPTVAISSDKPALKAGESATLTFTLSESSADFAAADVTTAGGTLSNFSGSGMVYTATYTPAVNATSGTVNVSASQFTDAAGNGNTAATQLSIAVDTVQPTVNISSDKTALKNGETATLTFTLSESSSDFAAGDVIVSGGALTNFTGSGASYSATFTPDANSTAGATVNVAAGVFTDAAGNANTAASQLAISVDTVLPSVTINSDKSVLKQGETANITFTLTEESTDFEATDIAVSGGTLSGFNGSGSSFSATLTPVTDGNITLDIASGQFTDPNGNGNLAAIQLAVSYDGIAPYISALSPADDATDVSRNTSLTLTFSEDIQIGHSSGTLSLIDATDATTLVTYAMSDSEVSISGNQLVVDPSTTFTPTHAYYVTMTNDALTDMAGNAFAGISGDSVYNFTIANAAPVAADDVVSVSEDNLIAIDVLSNDSDADSSLNAASVTVVTAPLHGATSINTGTGTITYTPDANFAGTDTLTYLVQDIYGAVSSPATVTVTVTPVADAPVATADVGSTDEDTLVVLDVLANDSDVDTGDTLNAASLTVVTQPTHGATTVENGKIHYQPGANYVGTDTLSYTVQDSTGLVSNTAQVTVNVAGVNDAPITVADGLATNEDESGVIDVLANDSDIDGSLNASTLQVITQPQHGQTSIDANGRVTYTPNANYFGSDSFTYVVQDDLGATSQPATVSVTVSSVNDAPVVADDTATLLEDTPHTVNVLGNDQDIDGTIQAGTLTIDTQPGEGSVTVESNGAVVYTPAANFSGEDQFTYKVSDDLGAESNIATVTMTVQAVNDAPVANADQATTQEDTPVDIAVSGNDSDLDGTLDLSSIQVLTPPQLGQVLDLGNGSLRYTPDTDQSGTDSFSYTISDNEADVSNTATVSVTIETVNDAPTISGTPVLNVDQDQNYEFQPVAADVESDGLIFSITNLPDWASFDTQTGRLYGVPDNGAVGSVSNIVISVTDGDKTAALPPFTLTVNNVNDTPVISGQPQDKVSEDAQYSFIPQASDMDADTLTFSIENKPVWASFNTQTGELSGIPDNSHVGSSSGIVISVSDGSESASLAAFSISVINVNDAPQGENLTLTLAEDTSLSIAPAMTDVDSTALGLLVGNPPQHGNLSAQGSSWLYTPHADFNGVDSFSYQVTDGEALSGIYTVSLAVTPVNDQPVIVSDSYHFKASASGRYVLDVLSNDTDIDQDLLNLLWVTAVKGTATIQNGQAVLTTTQQGTFSLKYGASDGGGGQHIGQVTVVIESAVSQPPTIQPPVDIELNATGLFTRVNLGVAKAKDSQGRPLAVSLVDQAPVFKPGIHTVYWRAVDAQGNETQASQQVVLHPLITLSKDDHTTEGTTHSISVHLNGPAPDYPVTIPYTVSGSSDAGDHTLLDGVIEIEQGTSATIEFDVLNDGMPEGPETLEVTLSPTLNLGSKSDYTLTISEENLAPRVSTEITQDGDSRHIVSISGGQVTVSAQVTDVNSADNHNYLWEASDSAIANISTDDEHFIFVPGALSQGVYSLKLTVTDNGTPVQSVIKHIYLEAVAQLPQLGGEDSDGDLLPDDLEGYIDSDNDGIPDYLDMAADCNVIQEQALVSGRYLLEGDPGVCLRKGATVAANQMGGVQLLDSEVPPDAEVKNTGGVFDFIAHGLPTVGQSYQVVLPQRLPIPANAVYRKFTESQGWKNFVTDAQNFVSSAQGEAGYCPPPGDSQWRAGLQEGHWCVQLTIQDGGPNDDDGLANGSVMDPGGVGVPLSANLSPSAVDDAVLLNRNGNTMIDVLANDTDANNDPLSVMAASVDFGVVNLTSNQIHYAAPDGFYGVATISYSISDGTGGTAIAQAKVTVLNSDYPVAVNDIVQTDDKTAVVIAVLDNDTDADGDSLTVVAAVANRGSVTINTDQSLTFTPEAGYEGESIITYHIQDATGLEASAQARVTTTLSEGMVVKNRAGGTVTALMLVLLGGLGVMQRWGGRLLALVLALISFNSQAAWFVDAELGVSEASERHTQPADTLVSQDDSDTAVSLGVGYETRHHWLLTARYLDQGDGKATLKPVSAVSDGYHQSVVKATPVLTSGVALDIRYPVVSDNDFRFLIGGGVYRWEADYSSTFQGQTISSSDWGGDPYLTAGLDYRITPAWRVGGKFNRYFIDINDVSQVTLTLSYQFGQ</sequence>
<feature type="transmembrane region" description="Helical" evidence="3">
    <location>
        <begin position="41"/>
        <end position="61"/>
    </location>
</feature>
<dbReference type="SUPFAM" id="SSF141072">
    <property type="entry name" value="CalX-like"/>
    <property type="match status" value="1"/>
</dbReference>
<dbReference type="Gene3D" id="2.60.40.2810">
    <property type="match status" value="3"/>
</dbReference>
<evidence type="ECO:0000256" key="1">
    <source>
        <dbReference type="ARBA" id="ARBA00022729"/>
    </source>
</evidence>
<dbReference type="InterPro" id="IPR013783">
    <property type="entry name" value="Ig-like_fold"/>
</dbReference>
<gene>
    <name evidence="5" type="ORF">IFO68_05125</name>
</gene>
<keyword evidence="6" id="KW-1185">Reference proteome</keyword>
<dbReference type="InterPro" id="IPR006644">
    <property type="entry name" value="Cadg"/>
</dbReference>
<dbReference type="EMBL" id="JACYTP010000002">
    <property type="protein sequence ID" value="MBD8512069.1"/>
    <property type="molecule type" value="Genomic_DNA"/>
</dbReference>
<dbReference type="InterPro" id="IPR011250">
    <property type="entry name" value="OMP/PagP_B-barrel"/>
</dbReference>
<dbReference type="InterPro" id="IPR002126">
    <property type="entry name" value="Cadherin-like_dom"/>
</dbReference>